<evidence type="ECO:0000313" key="2">
    <source>
        <dbReference type="Proteomes" id="UP001335100"/>
    </source>
</evidence>
<dbReference type="Proteomes" id="UP001335100">
    <property type="component" value="Unassembled WGS sequence"/>
</dbReference>
<dbReference type="RefSeq" id="WP_330074505.1">
    <property type="nucleotide sequence ID" value="NZ_JAZDQJ010000009.1"/>
</dbReference>
<organism evidence="1 2">
    <name type="scientific">Pseudomonas ulcerans</name>
    <dbReference type="NCBI Taxonomy" id="3115852"/>
    <lineage>
        <taxon>Bacteria</taxon>
        <taxon>Pseudomonadati</taxon>
        <taxon>Pseudomonadota</taxon>
        <taxon>Gammaproteobacteria</taxon>
        <taxon>Pseudomonadales</taxon>
        <taxon>Pseudomonadaceae</taxon>
        <taxon>Pseudomonas</taxon>
    </lineage>
</organism>
<comment type="caution">
    <text evidence="1">The sequence shown here is derived from an EMBL/GenBank/DDBJ whole genome shotgun (WGS) entry which is preliminary data.</text>
</comment>
<accession>A0ABU7HQ68</accession>
<gene>
    <name evidence="1" type="ORF">V0R50_10635</name>
</gene>
<evidence type="ECO:0000313" key="1">
    <source>
        <dbReference type="EMBL" id="MEE1933677.1"/>
    </source>
</evidence>
<proteinExistence type="predicted"/>
<dbReference type="EMBL" id="JAZDQJ010000009">
    <property type="protein sequence ID" value="MEE1933677.1"/>
    <property type="molecule type" value="Genomic_DNA"/>
</dbReference>
<name>A0ABU7HQ68_9PSED</name>
<keyword evidence="2" id="KW-1185">Reference proteome</keyword>
<sequence>MTELPGAWVAELQDQVELLADPDGRAAVLAAMAMSACRRGDIKDGQLVEMLELAEAGRLWALTENEETEWLGNDADQAGQQAG</sequence>
<reference evidence="1 2" key="1">
    <citation type="submission" date="2024-01" db="EMBL/GenBank/DDBJ databases">
        <title>Unpublished Manusciprt.</title>
        <authorList>
            <person name="Duman M."/>
            <person name="Valdes E.G."/>
            <person name="Ajmi N."/>
            <person name="Altun S."/>
            <person name="Saticioglu I.B."/>
        </authorList>
    </citation>
    <scope>NUCLEOTIDE SEQUENCE [LARGE SCALE GENOMIC DNA]</scope>
    <source>
        <strain evidence="1 2">148P</strain>
    </source>
</reference>
<protein>
    <submittedName>
        <fullName evidence="1">Uncharacterized protein</fullName>
    </submittedName>
</protein>